<evidence type="ECO:0000256" key="1">
    <source>
        <dbReference type="SAM" id="MobiDB-lite"/>
    </source>
</evidence>
<dbReference type="VEuPathDB" id="ToxoDB:EPH_0017340"/>
<sequence length="134" mass="14884">MCAQRRVRSPHQRDESENKLPFGGRLGLTAAGLRVRAEDEQADLLLSENKMWPCWPANTQPTCSEDTSEDSDGCYSGEVEALVEMDASRSFLVLSLIAERVFTTAELSPCMRFKASSGEDVTMRDAVDFITFVV</sequence>
<keyword evidence="3" id="KW-1185">Reference proteome</keyword>
<dbReference type="Proteomes" id="UP000018201">
    <property type="component" value="Unassembled WGS sequence"/>
</dbReference>
<evidence type="ECO:0000313" key="3">
    <source>
        <dbReference type="Proteomes" id="UP000018201"/>
    </source>
</evidence>
<organism evidence="2 3">
    <name type="scientific">Eimeria praecox</name>
    <dbReference type="NCBI Taxonomy" id="51316"/>
    <lineage>
        <taxon>Eukaryota</taxon>
        <taxon>Sar</taxon>
        <taxon>Alveolata</taxon>
        <taxon>Apicomplexa</taxon>
        <taxon>Conoidasida</taxon>
        <taxon>Coccidia</taxon>
        <taxon>Eucoccidiorida</taxon>
        <taxon>Eimeriorina</taxon>
        <taxon>Eimeriidae</taxon>
        <taxon>Eimeria</taxon>
    </lineage>
</organism>
<feature type="region of interest" description="Disordered" evidence="1">
    <location>
        <begin position="1"/>
        <end position="21"/>
    </location>
</feature>
<protein>
    <submittedName>
        <fullName evidence="2">Uncharacterized protein</fullName>
    </submittedName>
</protein>
<dbReference type="EMBL" id="HG694447">
    <property type="protein sequence ID" value="CDI85875.1"/>
    <property type="molecule type" value="Genomic_DNA"/>
</dbReference>
<name>U6H0A3_9EIME</name>
<feature type="compositionally biased region" description="Basic residues" evidence="1">
    <location>
        <begin position="1"/>
        <end position="10"/>
    </location>
</feature>
<accession>U6H0A3</accession>
<reference evidence="2" key="2">
    <citation type="submission" date="2013-10" db="EMBL/GenBank/DDBJ databases">
        <authorList>
            <person name="Aslett M."/>
        </authorList>
    </citation>
    <scope>NUCLEOTIDE SEQUENCE [LARGE SCALE GENOMIC DNA]</scope>
    <source>
        <strain evidence="2">Houghton</strain>
    </source>
</reference>
<reference evidence="2" key="1">
    <citation type="submission" date="2013-10" db="EMBL/GenBank/DDBJ databases">
        <title>Genomic analysis of the causative agents of coccidiosis in chickens.</title>
        <authorList>
            <person name="Reid A.J."/>
            <person name="Blake D."/>
            <person name="Billington K."/>
            <person name="Browne H."/>
            <person name="Dunn M."/>
            <person name="Hung S."/>
            <person name="Kawahara F."/>
            <person name="Miranda-Saavedra D."/>
            <person name="Mourier T."/>
            <person name="Nagra H."/>
            <person name="Otto T.D."/>
            <person name="Rawlings N."/>
            <person name="Sanchez A."/>
            <person name="Sanders M."/>
            <person name="Subramaniam C."/>
            <person name="Tay Y."/>
            <person name="Dear P."/>
            <person name="Doerig C."/>
            <person name="Gruber A."/>
            <person name="Parkinson J."/>
            <person name="Shirley M."/>
            <person name="Wan K.L."/>
            <person name="Berriman M."/>
            <person name="Tomley F."/>
            <person name="Pain A."/>
        </authorList>
    </citation>
    <scope>NUCLEOTIDE SEQUENCE [LARGE SCALE GENOMIC DNA]</scope>
    <source>
        <strain evidence="2">Houghton</strain>
    </source>
</reference>
<evidence type="ECO:0000313" key="2">
    <source>
        <dbReference type="EMBL" id="CDI85875.1"/>
    </source>
</evidence>
<dbReference type="AlphaFoldDB" id="U6H0A3"/>
<gene>
    <name evidence="2" type="ORF">EPH_0017340</name>
</gene>
<proteinExistence type="predicted"/>